<dbReference type="Proteomes" id="UP000320672">
    <property type="component" value="Chromosome"/>
</dbReference>
<evidence type="ECO:0000256" key="2">
    <source>
        <dbReference type="ARBA" id="ARBA00022801"/>
    </source>
</evidence>
<evidence type="ECO:0000259" key="4">
    <source>
        <dbReference type="PROSITE" id="PS50933"/>
    </source>
</evidence>
<dbReference type="InterPro" id="IPR001343">
    <property type="entry name" value="Hemolysn_Ca-bd"/>
</dbReference>
<evidence type="ECO:0000313" key="7">
    <source>
        <dbReference type="Proteomes" id="UP000320672"/>
    </source>
</evidence>
<dbReference type="RefSeq" id="WP_145350150.1">
    <property type="nucleotide sequence ID" value="NZ_CP036262.1"/>
</dbReference>
<dbReference type="OrthoDB" id="9757947at2"/>
<name>A0A517MAS6_9BACT</name>
<organism evidence="6 7">
    <name type="scientific">Roseimaritima multifibrata</name>
    <dbReference type="NCBI Taxonomy" id="1930274"/>
    <lineage>
        <taxon>Bacteria</taxon>
        <taxon>Pseudomonadati</taxon>
        <taxon>Planctomycetota</taxon>
        <taxon>Planctomycetia</taxon>
        <taxon>Pirellulales</taxon>
        <taxon>Pirellulaceae</taxon>
        <taxon>Roseimaritima</taxon>
    </lineage>
</organism>
<protein>
    <submittedName>
        <fullName evidence="6">Hemolysin, plasmid</fullName>
    </submittedName>
</protein>
<evidence type="ECO:0000313" key="6">
    <source>
        <dbReference type="EMBL" id="QDS91986.1"/>
    </source>
</evidence>
<dbReference type="GO" id="GO:0004252">
    <property type="term" value="F:serine-type endopeptidase activity"/>
    <property type="evidence" value="ECO:0007669"/>
    <property type="project" value="InterPro"/>
</dbReference>
<feature type="domain" description="P/Homo B" evidence="5">
    <location>
        <begin position="38"/>
        <end position="224"/>
    </location>
</feature>
<dbReference type="GO" id="GO:0000272">
    <property type="term" value="P:polysaccharide catabolic process"/>
    <property type="evidence" value="ECO:0007669"/>
    <property type="project" value="InterPro"/>
</dbReference>
<gene>
    <name evidence="6" type="primary">hlyA</name>
    <name evidence="6" type="ORF">FF011L_07220</name>
</gene>
<dbReference type="GO" id="GO:0005509">
    <property type="term" value="F:calcium ion binding"/>
    <property type="evidence" value="ECO:0007669"/>
    <property type="project" value="InterPro"/>
</dbReference>
<reference evidence="6 7" key="1">
    <citation type="submission" date="2019-02" db="EMBL/GenBank/DDBJ databases">
        <title>Deep-cultivation of Planctomycetes and their phenomic and genomic characterization uncovers novel biology.</title>
        <authorList>
            <person name="Wiegand S."/>
            <person name="Jogler M."/>
            <person name="Boedeker C."/>
            <person name="Pinto D."/>
            <person name="Vollmers J."/>
            <person name="Rivas-Marin E."/>
            <person name="Kohn T."/>
            <person name="Peeters S.H."/>
            <person name="Heuer A."/>
            <person name="Rast P."/>
            <person name="Oberbeckmann S."/>
            <person name="Bunk B."/>
            <person name="Jeske O."/>
            <person name="Meyerdierks A."/>
            <person name="Storesund J.E."/>
            <person name="Kallscheuer N."/>
            <person name="Luecker S."/>
            <person name="Lage O.M."/>
            <person name="Pohl T."/>
            <person name="Merkel B.J."/>
            <person name="Hornburger P."/>
            <person name="Mueller R.-W."/>
            <person name="Bruemmer F."/>
            <person name="Labrenz M."/>
            <person name="Spormann A.M."/>
            <person name="Op den Camp H."/>
            <person name="Overmann J."/>
            <person name="Amann R."/>
            <person name="Jetten M.S.M."/>
            <person name="Mascher T."/>
            <person name="Medema M.H."/>
            <person name="Devos D.P."/>
            <person name="Kaster A.-K."/>
            <person name="Ovreas L."/>
            <person name="Rohde M."/>
            <person name="Galperin M.Y."/>
            <person name="Jogler C."/>
        </authorList>
    </citation>
    <scope>NUCLEOTIDE SEQUENCE [LARGE SCALE GENOMIC DNA]</scope>
    <source>
        <strain evidence="6 7">FF011L</strain>
    </source>
</reference>
<dbReference type="InterPro" id="IPR018511">
    <property type="entry name" value="Hemolysin-typ_Ca-bd_CS"/>
</dbReference>
<dbReference type="Pfam" id="PF07452">
    <property type="entry name" value="CHRD"/>
    <property type="match status" value="1"/>
</dbReference>
<dbReference type="Gene3D" id="2.60.40.10">
    <property type="entry name" value="Immunoglobulins"/>
    <property type="match status" value="2"/>
</dbReference>
<feature type="domain" description="CHRD" evidence="4">
    <location>
        <begin position="4494"/>
        <end position="4631"/>
    </location>
</feature>
<evidence type="ECO:0000256" key="1">
    <source>
        <dbReference type="ARBA" id="ARBA00022670"/>
    </source>
</evidence>
<feature type="compositionally biased region" description="Basic residues" evidence="3">
    <location>
        <begin position="16"/>
        <end position="25"/>
    </location>
</feature>
<keyword evidence="7" id="KW-1185">Reference proteome</keyword>
<dbReference type="InterPro" id="IPR002105">
    <property type="entry name" value="Dockerin_1_rpt"/>
</dbReference>
<dbReference type="Gene3D" id="2.150.10.10">
    <property type="entry name" value="Serralysin-like metalloprotease, C-terminal"/>
    <property type="match status" value="1"/>
</dbReference>
<dbReference type="SUPFAM" id="SSF51120">
    <property type="entry name" value="beta-Roll"/>
    <property type="match status" value="2"/>
</dbReference>
<dbReference type="InterPro" id="IPR011049">
    <property type="entry name" value="Serralysin-like_metalloprot_C"/>
</dbReference>
<keyword evidence="2" id="KW-0378">Hydrolase</keyword>
<dbReference type="PROSITE" id="PS51829">
    <property type="entry name" value="P_HOMO_B"/>
    <property type="match status" value="1"/>
</dbReference>
<dbReference type="Pfam" id="PF00353">
    <property type="entry name" value="HemolysinCabind"/>
    <property type="match status" value="2"/>
</dbReference>
<dbReference type="InterPro" id="IPR006626">
    <property type="entry name" value="PbH1"/>
</dbReference>
<dbReference type="GO" id="GO:0006508">
    <property type="term" value="P:proteolysis"/>
    <property type="evidence" value="ECO:0007669"/>
    <property type="project" value="UniProtKB-KW"/>
</dbReference>
<dbReference type="PRINTS" id="PR00313">
    <property type="entry name" value="CABNDNGRPT"/>
</dbReference>
<dbReference type="PROSITE" id="PS00330">
    <property type="entry name" value="HEMOLYSIN_CALCIUM"/>
    <property type="match status" value="1"/>
</dbReference>
<keyword evidence="1" id="KW-0645">Protease</keyword>
<evidence type="ECO:0000256" key="3">
    <source>
        <dbReference type="SAM" id="MobiDB-lite"/>
    </source>
</evidence>
<accession>A0A517MAS6</accession>
<dbReference type="SMART" id="SM00710">
    <property type="entry name" value="PbH1"/>
    <property type="match status" value="18"/>
</dbReference>
<dbReference type="EMBL" id="CP036262">
    <property type="protein sequence ID" value="QDS91986.1"/>
    <property type="molecule type" value="Genomic_DNA"/>
</dbReference>
<dbReference type="InterPro" id="IPR011050">
    <property type="entry name" value="Pectin_lyase_fold/virulence"/>
</dbReference>
<dbReference type="GO" id="GO:0004553">
    <property type="term" value="F:hydrolase activity, hydrolyzing O-glycosyl compounds"/>
    <property type="evidence" value="ECO:0007669"/>
    <property type="project" value="InterPro"/>
</dbReference>
<dbReference type="Gene3D" id="2.60.120.380">
    <property type="match status" value="1"/>
</dbReference>
<dbReference type="Pfam" id="PF00404">
    <property type="entry name" value="Dockerin_1"/>
    <property type="match status" value="1"/>
</dbReference>
<dbReference type="InterPro" id="IPR010895">
    <property type="entry name" value="CHRD"/>
</dbReference>
<dbReference type="InterPro" id="IPR013783">
    <property type="entry name" value="Ig-like_fold"/>
</dbReference>
<dbReference type="SUPFAM" id="SSF51126">
    <property type="entry name" value="Pectin lyase-like"/>
    <property type="match status" value="2"/>
</dbReference>
<feature type="region of interest" description="Disordered" evidence="3">
    <location>
        <begin position="1"/>
        <end position="27"/>
    </location>
</feature>
<sequence length="5512" mass="558157">MSIRNIFRASKPARTDKRHSQKKSRRQELRKRLLGHENLEQRRLLTTFANADAIMLDNAAPAATYPSSIEVSGLNGTVTDVNVQIEGFSHDSPDDVGLMLVDPNGTATILMRSVGGLSAVSSLDVTFDAQAATGFPDSGELVSGSFLPTVGTPDDKSEAGTVIPRTINDFPSPAPQGASNTDLTFFNGVDANGEWKLYAFDDHDNDLGEIASGWSLQILTTDPVFVGDGSDNQFELRVNAGDNSLVDIIQDGTVTTVAAATLNSISFAGGDGDDSLFIDFSNGNPIPDGGFSFDGGDQATPAGDSLTLDGYTGPVGTTTYTFVDSDANGFNGQIEQDAKLITFAGLEPIINGGVATDIIFDLPAIANLDAVLSNDPGTVGGSQLTGSTFEDTFFMNPTGSLTINSSNAADVIGVEGLDPSFTADLVLDAAAGGLVRFQTSPTNIAAGALLVNAGTIEFNQPITAGSVAAISTGAMTINQNITVTGNLIIAVDDSAGAADSITATGATLQSNAGDILLSAGDDIDVQASATLNAPAGAVTVEVDHPISDSDIGVGATVTLAGTINAPVTNVSGGDDNDTFVPTPQATTSFLIDGQDPVAPTSPGDTLIVDAAGNPMTVTESSVNVGGGQIDYISIETFDLQNPGAVTITGTAANNTLLLMRGSTNDSVAYSLDGAAPIEIQTSNVIFEGLDGDDSVIIDFNANGMFTTSVQFNGGLQSGVTGDELTIFGTVQTQVLNYVDVGPNGNNGNIVLSDGGLTTTITYDGLEPIAAGNAADTILNLPLGTPNDATLQDSVNPGEIEIIDNGATFENTVIPNPTNSLTVNLGDQGDQLQITTLDTAYAASLIITGGLAINDNVQLTNVDLINTPGRGLQIDQAETIGITGGEIAGNNAGGASGGGIWILDGSAGVAAVATISGTSIHDNQATFGGGISATPGNVDLNLQAGTSISNNFATDAGGGVDFFSAGTLTIDGGVDISDNSASNSGGGIYIANSSAIIGSPTIAGNISGVIGGGIASTNSVVTIDGATIENNTASGAGASEGGGGIFNIGGMIDVANAFVTGNAADGASGSGGGILNAAGGTLTVTNTLIDGNTAVRAGGGIEDNSGPGLGITLTNVNLDNNSTSANPGNGGGLHITGPGDSLITDGTVSGNTAAAEGGGLWNGTGTMTIDGTTIIGNTASGALSDQGGGGVFNSGGFINIDSATIIANIADGAAGSGGGILNDAGGTLTVTNTFIDGNTAVRAGGGIEDNSGAGLGITLTNVNLDNNSTSANPGNGGGLHITGPGDSLITGGTVSGNTAAAEGGGLWNGAGTMTIDGTTIENNTANGGDFFQGGGGIFNAGGTLDVTLSTINANLATNSPGAGGGILSDGGVTNVSGSMITNNDNYGIRIIDGSGNITNNDFAGNITADLLIDGTSAAETFNIDATTVQFGANVVTYDDTVPDLDVRGLEGDDIFNVTPSVDTQIFIDGGIPVAPASPGDTLNLFLQNEANVYSDKAVPPNVSMTSSVGGIETQPVTFVSIETLLATPGNPSQTVNFIGDNNNTVDQTDNLVIIGVDVDGSATPIPGAQPEFQPDADGDNEFRWSLNGSSPIDGTLIFGFRNVSFLNYNSGELVDTLEITPYADDRPQGWDIDVFYNEGAPAGSDGDQADLLIYHTSMFGGAVSENIVVKPSGPDNGELIVTNASDGSLIVDIDFVNNTDIIIDDNDGSLNDTNTLTLLGTDGTTPQTSGDETVVANFTAAGTAGNNIVNVSDSVSGLLLYGIRDINNIDVVNFDLLDGNDEISILGRIGGGVGGDIDIDTVNVFGGAGNDTLILDNIDGLSDMPGGITYDGGSGNDQLMLVGPNAIDSSTYDIGPTADAGTVTHVSGDATQVVHFSGLEPVVDLVVAATLTVNANAAANAITYSQSELNPAWGKIAIDGFEPIHFSNKTTLVINAAGGGDTIRLDNATLPTGLTDIVVNGGGSAGDSVELVGSALDDTFVYTPNALDGGVITQAGGVALTYTLNSVNALALNAAGQAGADALTVTTQNATITPGTDPGTGIVDPVTLGGAPLLSLAYQGVENATVSGTATVIQGTDENDTIEVTAAGIVTVTNELGFSNSVDVSAFTSVVINALGGDDNITVTPSANLTVSVIGGDNGDGSDTLTFNGTGGDLTLDLAAQTVTEAGIAGSTMSYTGIENLNVNAGAGALLITGTAGNDNIGIKPTAGGGILENNGNGLGIVFTAAGAVTVDSLGGNDTVVVHGDSAANTFAVSDTAVTVDALTTINLITASVQDLVVMGGAGGDTFNVTQSDAVSISVEGGDPVGVTGDTLVLTPFATPTFAAGPESDAGGFSAAGAADISFDQIESITVDLAGVAGLGIVSGTGDDDHITATGTAAGTVEVQVNDGPIATYTNVTNITLQGQNGDDDIVVDAGLAGAGVAFTVESGSSTNGSDTLTVLSVAGLDNLTLNPTSQGAGTIDHSAASGTVTYSGTENVELVGQFGEGDSLAVTGTDGEDLFEYFSAPLTDSGTIEGTMNLSGSPFTLPTVSFTGMNPFAARMLGSAIAGENDNVVFFATEMDDEVSFDGAGNLTNSIAGNLINSISLMPSIGGLLIVTGDGSDAITLTPSPDINVVVQAGNPGAGSDVLNFVGTGGPVTLDLEGMTIAEAGLGPVSFSGVEHLNVDALGGNLTILGTVGDDDFSVTPTGTNAGSLQLAGQSLTVDFSNTGDVSLDGLTGSNAVLLHANNAANTITISDAAVTVDALETINLVTASVQDLVVMGGAGGDTFNVTQSDSVSISVEGGDPVGVIGDTLVLTPFATPTFAVGSEPGAGGFSAAGAADVSFEQIESITVDLAGVAGLGIVSGTGDDDHITATGTAAGTVEVQVNDGPIATYTNVTNITLQGQNGDDDIVVDAGLAGAGVAFTVESGSSTNGSDTLTVLSVPGLDNLTLNPTSQGAGTIDHSGAAGTVTYSGTEDVELVGQLGEGDSFAVTGTDGEDLFEYFSAPLTDSGTIEGTMNISATPFTMPTVSFAGMNPFAARVLGSAIAGESDNVVFFATDMDDEVAFDGAGNLTNSIDGNLINSITLMPSISDLLIVTGDGSDAITVTPSAVINVSIQAGNPGAGSDALSFEGTGGDVVLDLQSLTVTEAGLAPVRFTGVEQINVNSNGGNLTVLGTVVDDDLTVTPFDADSGQIEHAYGVNRSGQPWAASESPLVTYQVNGGQLMIDTAAGEDTLNVVGNALNQTFDVNVLTGTVAIDDGPVIDNNGTVTWTNAESLGVFGLEGDDTFNVTPGQIPVFIDGGDPIGSSAGDLINVLAGGMGVLFEAGPENDEGGILNGANERVSYDHIEAIGVIDALCAVIVGTNGDDDITVIARDASTNPGTDGVQDFTVSVNDGIAILFTDVPDLYIDALSGDDDIVLRTAAPNLAAWDVNVFVAGGAPSDGAPNEGDRLAVATPGQDNLVYTPTGSDTGTLLIDDNGNGIDDGTDSLITIGAFVAACPGLDHTSDPGGVELLELDGEGAGDVLTVVGTAADDTIVHTPGSVRDEGAIRVNTLLGIQYQNLGADATLNIDGGDSNDTLVVNGTGSDDAFDVAATTGAVSLVTPSATYLALNQTGIENLTLDGLDGNDDFVVNQSQPYTNINVFGGGPGGSDVLTVNGAAGTDEEFTVTPGFDRGDGQVAIVGGGVLAIPYIGVEHVMLRANPGNSDNLTVNDDASDSLWTVDAGPIFGDRIQIDARESIDFDGFNDVDLVNVFGADIFTIFPANLVGFSNELTANSSGTGQDVLHVVGTEAADTFTSDADTITLSGINVTAGDTGFAEVQVSSLGGADNVSLSLTLAGVRKVVDAGAGDDIVNLSTMLDATIYGGLGDDNIVGSPLADLIFGGAGDDIIDALAGNDVIYGEAGNDTVRGNTGSDRFYGGDGSDTFIWIAGDGSDVIEGGAGGSDELQFIGNAADNRMEIFGGGDFNPAAAAFPIFFGPAGQNIGLTQDASRAIVALNSTGRDMAQVFLSTSDIENIEIDAMAGADEIVVNNQADATSTAGLPIQKGTDLIHTTLAGLDLQVSPGDGVTDTVEIHGRLVADDIQVTQDQNNVDVSGFDYSIHIQHLESAQDMVVLHGQEGNDTITTEAAVLNVTMLTINGDAGDDVINANASPLGVGNGAIINGDAGNDFLRGGPGDDLINGGDGEDTMIGEAGADTFDGGDGFDTIQIDGTSANNVIDVFQAAPTTLQHTVDGDLQIDTLVASTVEQALVLAGQGADLIRINWLDAHGVNAALNDSLRMTVVGGGDATSDRLLVVDDGTDDLVVYRKGASDDQGSVEIGPGNAEPLLTVFSEIERIDFIDETGTSIMNDSNGSQLAVFKHDPFESNDDRFNATYLGSGQTINVDPTIDPGPLANPFGDGQDVAGDQDFYRVVAETTGTLDFQVYFRQVGNLASGRPGLPNDGNLDINVLDANGNIIAGFGLNDADDNERVRIPAVEGQTYYLQVFGNAGNAINAYNFSVVNHAAPTPFDIELADNLTILTGSQENPPVITPATGTANFQYDAVANTFDLDLFVSGVELTNATDLPEFVAAHIHNGAVGVNGPVIQALSAGIAGWVQEPSGIRLQMVGVPFTGTPADITALLAGNTYINVHSSDNAGGEVRGQINVQNVSGVSDSGRSQFDNITHDNTPTILLRLDDAILLNDLPGNAIGVPGADAPDQMIAIPHNPSTATSPVGLTAGYRVAIYDETDTHNPVLLGYAQPIANLNGVYSFTFTDPLTDGSHFISSRVQIIDPADNDAAPATATPATGFAPRSLSLEVIVDTVAPPASFGEASIATDGLHPSSDSGVIGVEATYSDGITNDMTPTFFGYAEANSVVRAYVDVDGDGVIGDDDVLIGQTVAQPLDGSNQFPNGSWELTSNVNFNHDPRLAGLGVDGQRTVLLQTEDVSGNLSPNDGSIRLDVFIDTAGPQVTDVYITNAPGYDLFELKPDGIDQGPTPAITSLTVDVQDLPARTAAFLYAAIEASATLDGRIHLIGDHSGIISIAALQYVGDPPADGMIATGRFVLLFDTPLPDDRFTLTLEDSLSDPAGNALDGEGDFNEPNGFSLFNLGIVSGDGVPGGDFVARFTVDSRPEIATWSQGTVYADINGNFVWDPEGQDNDASNRDFIYHFGQITDAYFAGNFAPAGAVTASGYDKVGTYGFFNGDYQFFLDTDDNGAGDTVGSMYYQVNAIPVAGNFNAAHPGDEIGAFDGQFWYLDTNGNNQIDAGERFATELRGIPVVGDFNGDGQDDLATFNNDTGTFQFDLDRNGTVDDTLNYYFNGFGEKPVAGDMNLDGIDDIVLWVPNRQGQLPKEAGEFHFLVSDRQAALPSTVFDPYSPAPLGNDLVAQFGDEFALPLLGNFDPPVGSSEPLDTTGWFTNLRDPADVNNDGFVTPLDALTVINALNRGITSASSAQAVRVLQSFGGDYLDVDANGSIAPLDALRVINVLNRQGRVGSSQGESSAPQGEAASSSSSAASYAAAVDAVFNDSDDDDDDLLLEWADAEAQGKNL</sequence>
<dbReference type="InterPro" id="IPR002884">
    <property type="entry name" value="P_dom"/>
</dbReference>
<dbReference type="PROSITE" id="PS50933">
    <property type="entry name" value="CHRD"/>
    <property type="match status" value="1"/>
</dbReference>
<dbReference type="SMART" id="SM00754">
    <property type="entry name" value="CHRD"/>
    <property type="match status" value="1"/>
</dbReference>
<dbReference type="KEGG" id="rml:FF011L_07220"/>
<evidence type="ECO:0000259" key="5">
    <source>
        <dbReference type="PROSITE" id="PS51829"/>
    </source>
</evidence>
<proteinExistence type="predicted"/>